<accession>A0A392RNL5</accession>
<evidence type="ECO:0000313" key="2">
    <source>
        <dbReference type="Proteomes" id="UP000265520"/>
    </source>
</evidence>
<dbReference type="AlphaFoldDB" id="A0A392RNL5"/>
<evidence type="ECO:0000313" key="1">
    <source>
        <dbReference type="EMBL" id="MCI37155.1"/>
    </source>
</evidence>
<keyword evidence="2" id="KW-1185">Reference proteome</keyword>
<dbReference type="Gene3D" id="2.40.70.10">
    <property type="entry name" value="Acid Proteases"/>
    <property type="match status" value="1"/>
</dbReference>
<dbReference type="Proteomes" id="UP000265520">
    <property type="component" value="Unassembled WGS sequence"/>
</dbReference>
<dbReference type="InterPro" id="IPR021109">
    <property type="entry name" value="Peptidase_aspartic_dom_sf"/>
</dbReference>
<dbReference type="PANTHER" id="PTHR33067">
    <property type="entry name" value="RNA-DIRECTED DNA POLYMERASE-RELATED"/>
    <property type="match status" value="1"/>
</dbReference>
<feature type="non-terminal residue" evidence="1">
    <location>
        <position position="92"/>
    </location>
</feature>
<proteinExistence type="predicted"/>
<dbReference type="EMBL" id="LXQA010241400">
    <property type="protein sequence ID" value="MCI37155.1"/>
    <property type="molecule type" value="Genomic_DNA"/>
</dbReference>
<sequence length="92" mass="10382">MFTVTFCFGNVQGRALCDLGSNISLMLLHFAKKWEIGEIDKTHTREIVQADQSVLHQSGIIRDAIVKIKNLIFPIDFIIIDVEEDADVPIIL</sequence>
<organism evidence="1 2">
    <name type="scientific">Trifolium medium</name>
    <dbReference type="NCBI Taxonomy" id="97028"/>
    <lineage>
        <taxon>Eukaryota</taxon>
        <taxon>Viridiplantae</taxon>
        <taxon>Streptophyta</taxon>
        <taxon>Embryophyta</taxon>
        <taxon>Tracheophyta</taxon>
        <taxon>Spermatophyta</taxon>
        <taxon>Magnoliopsida</taxon>
        <taxon>eudicotyledons</taxon>
        <taxon>Gunneridae</taxon>
        <taxon>Pentapetalae</taxon>
        <taxon>rosids</taxon>
        <taxon>fabids</taxon>
        <taxon>Fabales</taxon>
        <taxon>Fabaceae</taxon>
        <taxon>Papilionoideae</taxon>
        <taxon>50 kb inversion clade</taxon>
        <taxon>NPAAA clade</taxon>
        <taxon>Hologalegina</taxon>
        <taxon>IRL clade</taxon>
        <taxon>Trifolieae</taxon>
        <taxon>Trifolium</taxon>
    </lineage>
</organism>
<reference evidence="1 2" key="1">
    <citation type="journal article" date="2018" name="Front. Plant Sci.">
        <title>Red Clover (Trifolium pratense) and Zigzag Clover (T. medium) - A Picture of Genomic Similarities and Differences.</title>
        <authorList>
            <person name="Dluhosova J."/>
            <person name="Istvanek J."/>
            <person name="Nedelnik J."/>
            <person name="Repkova J."/>
        </authorList>
    </citation>
    <scope>NUCLEOTIDE SEQUENCE [LARGE SCALE GENOMIC DNA]</scope>
    <source>
        <strain evidence="2">cv. 10/8</strain>
        <tissue evidence="1">Leaf</tissue>
    </source>
</reference>
<protein>
    <submittedName>
        <fullName evidence="1">Uncharacterized protein</fullName>
    </submittedName>
</protein>
<comment type="caution">
    <text evidence="1">The sequence shown here is derived from an EMBL/GenBank/DDBJ whole genome shotgun (WGS) entry which is preliminary data.</text>
</comment>
<name>A0A392RNL5_9FABA</name>